<dbReference type="CDD" id="cd00887">
    <property type="entry name" value="MoeA"/>
    <property type="match status" value="1"/>
</dbReference>
<dbReference type="Gene3D" id="3.40.980.10">
    <property type="entry name" value="MoaB/Mog-like domain"/>
    <property type="match status" value="1"/>
</dbReference>
<keyword evidence="6" id="KW-0479">Metal-binding</keyword>
<reference evidence="8" key="1">
    <citation type="submission" date="2022-08" db="EMBL/GenBank/DDBJ databases">
        <authorList>
            <person name="Volokhov D.V."/>
            <person name="Furtak V.A."/>
            <person name="Zagorodnyaya T.A."/>
        </authorList>
    </citation>
    <scope>NUCLEOTIDE SEQUENCE</scope>
    <source>
        <strain evidence="8">CSL10203-ORH2</strain>
    </source>
</reference>
<organism evidence="8 9">
    <name type="scientific">Neisseria montereyensis</name>
    <dbReference type="NCBI Taxonomy" id="2973938"/>
    <lineage>
        <taxon>Bacteria</taxon>
        <taxon>Pseudomonadati</taxon>
        <taxon>Pseudomonadota</taxon>
        <taxon>Betaproteobacteria</taxon>
        <taxon>Neisseriales</taxon>
        <taxon>Neisseriaceae</taxon>
        <taxon>Neisseria</taxon>
    </lineage>
</organism>
<dbReference type="InterPro" id="IPR036425">
    <property type="entry name" value="MoaB/Mog-like_dom_sf"/>
</dbReference>
<comment type="function">
    <text evidence="1 6">Catalyzes the insertion of molybdate into adenylated molybdopterin with the concomitant release of AMP.</text>
</comment>
<evidence type="ECO:0000256" key="3">
    <source>
        <dbReference type="ARBA" id="ARBA00010763"/>
    </source>
</evidence>
<dbReference type="Gene3D" id="3.90.105.10">
    <property type="entry name" value="Molybdopterin biosynthesis moea protein, domain 2"/>
    <property type="match status" value="1"/>
</dbReference>
<gene>
    <name evidence="8" type="ORF">NXS09_04805</name>
</gene>
<comment type="pathway">
    <text evidence="2 6">Cofactor biosynthesis; molybdopterin biosynthesis.</text>
</comment>
<evidence type="ECO:0000256" key="2">
    <source>
        <dbReference type="ARBA" id="ARBA00005046"/>
    </source>
</evidence>
<keyword evidence="9" id="KW-1185">Reference proteome</keyword>
<dbReference type="NCBIfam" id="NF045515">
    <property type="entry name" value="Glp_gephyrin"/>
    <property type="match status" value="1"/>
</dbReference>
<dbReference type="InterPro" id="IPR005111">
    <property type="entry name" value="MoeA_C_domain_IV"/>
</dbReference>
<dbReference type="Gene3D" id="2.170.190.11">
    <property type="entry name" value="Molybdopterin biosynthesis moea protein, domain 3"/>
    <property type="match status" value="1"/>
</dbReference>
<comment type="similarity">
    <text evidence="3 6">Belongs to the MoeA family.</text>
</comment>
<reference evidence="8" key="2">
    <citation type="journal article" date="2023" name="Curr. Microbiol.">
        <title>Neisseria montereyensis sp. nov., Isolated from Oropharynx of California Sea Lion (Zalophus californianus): Genomic, Phylogenetic, and Phenotypic Study.</title>
        <authorList>
            <person name="Volokhov D.V."/>
            <person name="Zagorodnyaya T.A."/>
            <person name="Furtak V.A."/>
            <person name="Nattanmai G."/>
            <person name="Randall L."/>
            <person name="Jose S."/>
            <person name="Gao Y."/>
            <person name="Gulland F.M."/>
            <person name="Eisenberg T."/>
            <person name="Delmonte P."/>
            <person name="Blom J."/>
            <person name="Mitchell K.K."/>
        </authorList>
    </citation>
    <scope>NUCLEOTIDE SEQUENCE</scope>
    <source>
        <strain evidence="8">CSL10203-ORH2</strain>
    </source>
</reference>
<dbReference type="Pfam" id="PF03453">
    <property type="entry name" value="MoeA_N"/>
    <property type="match status" value="1"/>
</dbReference>
<protein>
    <recommendedName>
        <fullName evidence="6">Molybdopterin molybdenumtransferase</fullName>
        <ecNumber evidence="6">2.10.1.1</ecNumber>
    </recommendedName>
</protein>
<evidence type="ECO:0000313" key="8">
    <source>
        <dbReference type="EMBL" id="MCS4533618.1"/>
    </source>
</evidence>
<dbReference type="SUPFAM" id="SSF63882">
    <property type="entry name" value="MoeA N-terminal region -like"/>
    <property type="match status" value="1"/>
</dbReference>
<keyword evidence="6" id="KW-0808">Transferase</keyword>
<dbReference type="SUPFAM" id="SSF53218">
    <property type="entry name" value="Molybdenum cofactor biosynthesis proteins"/>
    <property type="match status" value="1"/>
</dbReference>
<dbReference type="EC" id="2.10.1.1" evidence="6"/>
<dbReference type="EMBL" id="JANUXW010000003">
    <property type="protein sequence ID" value="MCS4533618.1"/>
    <property type="molecule type" value="Genomic_DNA"/>
</dbReference>
<comment type="cofactor">
    <cofactor evidence="6">
        <name>Mg(2+)</name>
        <dbReference type="ChEBI" id="CHEBI:18420"/>
    </cofactor>
</comment>
<accession>A0ABT2FBU6</accession>
<keyword evidence="4 6" id="KW-0501">Molybdenum cofactor biosynthesis</keyword>
<dbReference type="Pfam" id="PF03454">
    <property type="entry name" value="MoeA_C"/>
    <property type="match status" value="1"/>
</dbReference>
<evidence type="ECO:0000259" key="7">
    <source>
        <dbReference type="SMART" id="SM00852"/>
    </source>
</evidence>
<dbReference type="SUPFAM" id="SSF63867">
    <property type="entry name" value="MoeA C-terminal domain-like"/>
    <property type="match status" value="1"/>
</dbReference>
<dbReference type="RefSeq" id="WP_259291429.1">
    <property type="nucleotide sequence ID" value="NZ_JANUXW010000003.1"/>
</dbReference>
<comment type="caution">
    <text evidence="8">The sequence shown here is derived from an EMBL/GenBank/DDBJ whole genome shotgun (WGS) entry which is preliminary data.</text>
</comment>
<dbReference type="Gene3D" id="2.40.340.10">
    <property type="entry name" value="MoeA, C-terminal, domain IV"/>
    <property type="match status" value="1"/>
</dbReference>
<dbReference type="Pfam" id="PF00994">
    <property type="entry name" value="MoCF_biosynth"/>
    <property type="match status" value="1"/>
</dbReference>
<proteinExistence type="inferred from homology"/>
<dbReference type="InterPro" id="IPR036688">
    <property type="entry name" value="MoeA_C_domain_IV_sf"/>
</dbReference>
<dbReference type="InterPro" id="IPR001453">
    <property type="entry name" value="MoaB/Mog_dom"/>
</dbReference>
<keyword evidence="6" id="KW-0500">Molybdenum</keyword>
<dbReference type="Proteomes" id="UP001166947">
    <property type="component" value="Unassembled WGS sequence"/>
</dbReference>
<dbReference type="InterPro" id="IPR038987">
    <property type="entry name" value="MoeA-like"/>
</dbReference>
<dbReference type="PANTHER" id="PTHR10192">
    <property type="entry name" value="MOLYBDOPTERIN BIOSYNTHESIS PROTEIN"/>
    <property type="match status" value="1"/>
</dbReference>
<dbReference type="SMART" id="SM00852">
    <property type="entry name" value="MoCF_biosynth"/>
    <property type="match status" value="1"/>
</dbReference>
<evidence type="ECO:0000256" key="4">
    <source>
        <dbReference type="ARBA" id="ARBA00023150"/>
    </source>
</evidence>
<sequence>MLDFDTALQQLLDSHSCGLATLELPLAEAAGRILAEPLYAVYPSPMFDNSAMDGYAVCDPEGRLKNFTVISRVQAGEPTAAALQAGQAVRIFTGAPLPEGTTAVVPQEQTETDGDSVHITADIRPGQHMRLKAEEIEVGQALLAAGSRLNAAALGLAASQGYEQLSVFQPLNVTVFSSGNEVTEPGKPLGEGKIYDANRYQMMAWLQARGVAVTDGGILPDDLAGTENALKQAAATADVIITSGGASVGEADYLKQAVESVGTLSCHTLAIKPGKPFAWGHIGSTAIFVLPGNPVAAFVTANMLLLPVLNVLVGQQKRLGLPMVTAQAAFSTRKAIKRREFLRVATAINENGRLSAQLLPNQGSAMLATCVAADALCEVPAGTVIQEGDAVKLYLLA</sequence>
<keyword evidence="6" id="KW-0460">Magnesium</keyword>
<evidence type="ECO:0000256" key="5">
    <source>
        <dbReference type="ARBA" id="ARBA00047317"/>
    </source>
</evidence>
<name>A0ABT2FBU6_9NEIS</name>
<evidence type="ECO:0000256" key="6">
    <source>
        <dbReference type="RuleBase" id="RU365090"/>
    </source>
</evidence>
<feature type="domain" description="MoaB/Mog" evidence="7">
    <location>
        <begin position="174"/>
        <end position="311"/>
    </location>
</feature>
<dbReference type="PANTHER" id="PTHR10192:SF5">
    <property type="entry name" value="GEPHYRIN"/>
    <property type="match status" value="1"/>
</dbReference>
<dbReference type="InterPro" id="IPR005110">
    <property type="entry name" value="MoeA_linker/N"/>
</dbReference>
<comment type="catalytic activity">
    <reaction evidence="5">
        <text>adenylyl-molybdopterin + molybdate = Mo-molybdopterin + AMP + H(+)</text>
        <dbReference type="Rhea" id="RHEA:35047"/>
        <dbReference type="ChEBI" id="CHEBI:15378"/>
        <dbReference type="ChEBI" id="CHEBI:36264"/>
        <dbReference type="ChEBI" id="CHEBI:62727"/>
        <dbReference type="ChEBI" id="CHEBI:71302"/>
        <dbReference type="ChEBI" id="CHEBI:456215"/>
        <dbReference type="EC" id="2.10.1.1"/>
    </reaction>
</comment>
<evidence type="ECO:0000256" key="1">
    <source>
        <dbReference type="ARBA" id="ARBA00002901"/>
    </source>
</evidence>
<dbReference type="NCBIfam" id="TIGR00177">
    <property type="entry name" value="molyb_syn"/>
    <property type="match status" value="1"/>
</dbReference>
<evidence type="ECO:0000313" key="9">
    <source>
        <dbReference type="Proteomes" id="UP001166947"/>
    </source>
</evidence>
<dbReference type="InterPro" id="IPR036135">
    <property type="entry name" value="MoeA_linker/N_sf"/>
</dbReference>